<evidence type="ECO:0000313" key="3">
    <source>
        <dbReference type="EMBL" id="KAJ1981077.1"/>
    </source>
</evidence>
<sequence>MLSRRFAIRILVVAVLATVLSPFYGQSEAASATAKPSFGSRVKNTLGKAIGHARVEKMSQKVTGPGKTPEDRLNSDKKMMTARIKDAKL</sequence>
<protein>
    <submittedName>
        <fullName evidence="3">Uncharacterized protein</fullName>
    </submittedName>
</protein>
<reference evidence="3" key="1">
    <citation type="submission" date="2022-07" db="EMBL/GenBank/DDBJ databases">
        <title>Phylogenomic reconstructions and comparative analyses of Kickxellomycotina fungi.</title>
        <authorList>
            <person name="Reynolds N.K."/>
            <person name="Stajich J.E."/>
            <person name="Barry K."/>
            <person name="Grigoriev I.V."/>
            <person name="Crous P."/>
            <person name="Smith M.E."/>
        </authorList>
    </citation>
    <scope>NUCLEOTIDE SEQUENCE</scope>
    <source>
        <strain evidence="3">RSA 567</strain>
    </source>
</reference>
<name>A0A9W8EDS2_9FUNG</name>
<feature type="region of interest" description="Disordered" evidence="1">
    <location>
        <begin position="49"/>
        <end position="89"/>
    </location>
</feature>
<dbReference type="AlphaFoldDB" id="A0A9W8EDS2"/>
<feature type="chain" id="PRO_5040999340" evidence="2">
    <location>
        <begin position="26"/>
        <end position="89"/>
    </location>
</feature>
<accession>A0A9W8EDS2</accession>
<evidence type="ECO:0000256" key="2">
    <source>
        <dbReference type="SAM" id="SignalP"/>
    </source>
</evidence>
<feature type="compositionally biased region" description="Basic and acidic residues" evidence="1">
    <location>
        <begin position="68"/>
        <end position="89"/>
    </location>
</feature>
<dbReference type="Proteomes" id="UP001151582">
    <property type="component" value="Unassembled WGS sequence"/>
</dbReference>
<dbReference type="EMBL" id="JANBQB010000139">
    <property type="protein sequence ID" value="KAJ1981077.1"/>
    <property type="molecule type" value="Genomic_DNA"/>
</dbReference>
<evidence type="ECO:0000256" key="1">
    <source>
        <dbReference type="SAM" id="MobiDB-lite"/>
    </source>
</evidence>
<gene>
    <name evidence="3" type="ORF">H4R34_002219</name>
</gene>
<organism evidence="3 4">
    <name type="scientific">Dimargaris verticillata</name>
    <dbReference type="NCBI Taxonomy" id="2761393"/>
    <lineage>
        <taxon>Eukaryota</taxon>
        <taxon>Fungi</taxon>
        <taxon>Fungi incertae sedis</taxon>
        <taxon>Zoopagomycota</taxon>
        <taxon>Kickxellomycotina</taxon>
        <taxon>Dimargaritomycetes</taxon>
        <taxon>Dimargaritales</taxon>
        <taxon>Dimargaritaceae</taxon>
        <taxon>Dimargaris</taxon>
    </lineage>
</organism>
<keyword evidence="2" id="KW-0732">Signal</keyword>
<comment type="caution">
    <text evidence="3">The sequence shown here is derived from an EMBL/GenBank/DDBJ whole genome shotgun (WGS) entry which is preliminary data.</text>
</comment>
<keyword evidence="4" id="KW-1185">Reference proteome</keyword>
<feature type="signal peptide" evidence="2">
    <location>
        <begin position="1"/>
        <end position="25"/>
    </location>
</feature>
<proteinExistence type="predicted"/>
<evidence type="ECO:0000313" key="4">
    <source>
        <dbReference type="Proteomes" id="UP001151582"/>
    </source>
</evidence>